<keyword evidence="2" id="KW-0812">Transmembrane</keyword>
<dbReference type="PANTHER" id="PTHR21461:SF69">
    <property type="entry name" value="GLYCOSYLTRANSFERASE FAMILY 92 PROTEIN"/>
    <property type="match status" value="1"/>
</dbReference>
<dbReference type="STRING" id="390807.SAMN04488095_0108"/>
<dbReference type="PANTHER" id="PTHR21461">
    <property type="entry name" value="GLYCOSYLTRANSFERASE FAMILY 92 PROTEIN"/>
    <property type="match status" value="1"/>
</dbReference>
<protein>
    <submittedName>
        <fullName evidence="4">Glycosyl transferase family 2</fullName>
    </submittedName>
</protein>
<comment type="subcellular location">
    <subcellularLocation>
        <location evidence="1">Membrane</location>
        <topology evidence="1">Single-pass membrane protein</topology>
    </subcellularLocation>
</comment>
<reference evidence="4 5" key="1">
    <citation type="submission" date="2016-10" db="EMBL/GenBank/DDBJ databases">
        <authorList>
            <person name="de Groot N.N."/>
        </authorList>
    </citation>
    <scope>NUCLEOTIDE SEQUENCE [LARGE SCALE GENOMIC DNA]</scope>
    <source>
        <strain evidence="4 5">DSM 19073</strain>
    </source>
</reference>
<gene>
    <name evidence="4" type="ORF">SAMN04488095_0108</name>
</gene>
<keyword evidence="3" id="KW-1133">Transmembrane helix</keyword>
<keyword evidence="4" id="KW-0808">Transferase</keyword>
<evidence type="ECO:0000256" key="1">
    <source>
        <dbReference type="ARBA" id="ARBA00004167"/>
    </source>
</evidence>
<dbReference type="Pfam" id="PF13704">
    <property type="entry name" value="Glyco_tranf_2_4"/>
    <property type="match status" value="1"/>
</dbReference>
<dbReference type="AlphaFoldDB" id="A0A1I3GAB7"/>
<dbReference type="GO" id="GO:0005737">
    <property type="term" value="C:cytoplasm"/>
    <property type="evidence" value="ECO:0007669"/>
    <property type="project" value="TreeGrafter"/>
</dbReference>
<keyword evidence="3" id="KW-0472">Membrane</keyword>
<name>A0A1I3GAB7_9RHOB</name>
<dbReference type="Proteomes" id="UP000199110">
    <property type="component" value="Unassembled WGS sequence"/>
</dbReference>
<evidence type="ECO:0000313" key="5">
    <source>
        <dbReference type="Proteomes" id="UP000199110"/>
    </source>
</evidence>
<accession>A0A1I3GAB7</accession>
<sequence length="753" mass="82147">MTVETRALSARMAGDVPVLDVLADGPDRLRLFLGAGVAPARLAARGGVVPTRVVSVNGSLMVICARDAGGPEVELPVSDVAAVLPVTAPEPELFAGMRVLMGVRNGQTAGQVHDWLRHHVDGQGADAALILDRTRPGETALAADLGDALRDAPIAGLARVVCVTSDLPLGADEISERHPMQAPDAPGKDRMARPEPDPWTAPLGHLILLDQLRWRFLTAARAVAFLDVTDVLAPMPIGRRAFDLVEGSELGIVSLVGRRIYPWRVRKGQAATFGDHICDLFDNPGGNRRWVADPARVPEDAPFRLVRVGGLKPDPRDVAFFYRAMALRCPEADGLPLAPKTGLILDDDLLKLARDGFGADPVLPPASDGGAQSSAAMPAAVPGRTAIVTCMKNEGPFILEWIAHHRAIGVDDFLVYTNDCTDGTDTLLDLLQAHGVVQHRENPFRGTDLKPQHAALQAAEAEPIMARAGWAICMDVDEFINVHAGGGHLRDLYAAVGDANMISLTWRLFGNSDLHDFIDMPTPARFTRCAPEMARKPHQAWGFKTLFRNLGLYKKMGVHRPKGLKPDLWEEISWVNGSGQEMPKEMLRNGWRSTVDTYGYALATLNHYAVRDAESFLVKRDRGRVNHVERDQGLAYWFRMNNNAEEDTSIQRMLPALEAELAKLRALPGVAAQHDACVAAHRTRIETLKSGEAFGAFYAEITGDRMQRLSRMHTSFGSNVFLAGPDCVPDEVVFEDQPEGFFFTVETVDETAH</sequence>
<dbReference type="GO" id="GO:0016020">
    <property type="term" value="C:membrane"/>
    <property type="evidence" value="ECO:0007669"/>
    <property type="project" value="UniProtKB-SubCell"/>
</dbReference>
<keyword evidence="5" id="KW-1185">Reference proteome</keyword>
<evidence type="ECO:0000256" key="3">
    <source>
        <dbReference type="ARBA" id="ARBA00022989"/>
    </source>
</evidence>
<dbReference type="RefSeq" id="WP_175484754.1">
    <property type="nucleotide sequence ID" value="NZ_FORA01000001.1"/>
</dbReference>
<dbReference type="GO" id="GO:0016757">
    <property type="term" value="F:glycosyltransferase activity"/>
    <property type="evidence" value="ECO:0007669"/>
    <property type="project" value="TreeGrafter"/>
</dbReference>
<evidence type="ECO:0000256" key="2">
    <source>
        <dbReference type="ARBA" id="ARBA00022692"/>
    </source>
</evidence>
<dbReference type="EMBL" id="FORA01000001">
    <property type="protein sequence ID" value="SFI20337.1"/>
    <property type="molecule type" value="Genomic_DNA"/>
</dbReference>
<organism evidence="4 5">
    <name type="scientific">Jannaschia pohangensis</name>
    <dbReference type="NCBI Taxonomy" id="390807"/>
    <lineage>
        <taxon>Bacteria</taxon>
        <taxon>Pseudomonadati</taxon>
        <taxon>Pseudomonadota</taxon>
        <taxon>Alphaproteobacteria</taxon>
        <taxon>Rhodobacterales</taxon>
        <taxon>Roseobacteraceae</taxon>
        <taxon>Jannaschia</taxon>
    </lineage>
</organism>
<proteinExistence type="predicted"/>
<evidence type="ECO:0000313" key="4">
    <source>
        <dbReference type="EMBL" id="SFI20337.1"/>
    </source>
</evidence>